<gene>
    <name evidence="1" type="ORF">PDE001_LOCUS11405</name>
</gene>
<proteinExistence type="predicted"/>
<dbReference type="EMBL" id="CANTFM010002570">
    <property type="protein sequence ID" value="CAI5746414.1"/>
    <property type="molecule type" value="Genomic_DNA"/>
</dbReference>
<comment type="caution">
    <text evidence="1">The sequence shown here is derived from an EMBL/GenBank/DDBJ whole genome shotgun (WGS) entry which is preliminary data.</text>
</comment>
<reference evidence="1" key="1">
    <citation type="submission" date="2022-12" db="EMBL/GenBank/DDBJ databases">
        <authorList>
            <person name="Webb A."/>
        </authorList>
    </citation>
    <scope>NUCLEOTIDE SEQUENCE</scope>
    <source>
        <strain evidence="1">Pd1</strain>
    </source>
</reference>
<evidence type="ECO:0000313" key="1">
    <source>
        <dbReference type="EMBL" id="CAI5746414.1"/>
    </source>
</evidence>
<organism evidence="1 2">
    <name type="scientific">Peronospora destructor</name>
    <dbReference type="NCBI Taxonomy" id="86335"/>
    <lineage>
        <taxon>Eukaryota</taxon>
        <taxon>Sar</taxon>
        <taxon>Stramenopiles</taxon>
        <taxon>Oomycota</taxon>
        <taxon>Peronosporomycetes</taxon>
        <taxon>Peronosporales</taxon>
        <taxon>Peronosporaceae</taxon>
        <taxon>Peronospora</taxon>
    </lineage>
</organism>
<evidence type="ECO:0000313" key="2">
    <source>
        <dbReference type="Proteomes" id="UP001162029"/>
    </source>
</evidence>
<dbReference type="AlphaFoldDB" id="A0AAV0VB69"/>
<protein>
    <submittedName>
        <fullName evidence="1">Uncharacterized protein</fullName>
    </submittedName>
</protein>
<sequence>MKKYDVAVDIKCNSPFATPAKRQRVHQPDDEIQADVEDLKARLGADEKKPQARTHTNRLHSMLQACLKQMEREATTGFMDLPNCTQLEYEPSIDAPLYLLMEKRIADQFDHLSHVFKAAGLEENKKDFCDARVVTGGHQGTYVRFSRAKMVPFTLDAVSRVMWNVVKKSSVLNMRTANPATKDGDDNVMYIKRKCLLQDNVSCTAGISVLLRGVCRRFVEPHRIVLVWEGTGDWPKDYLQSHPDSVPIRERGYGVIQNVHLESGLAASLTLIKTVVCMTPGLSAAIDINEPECLEMLSNVVIPSYHKILNAREQMLENFILDEMVYSKRHGSAARI</sequence>
<dbReference type="Proteomes" id="UP001162029">
    <property type="component" value="Unassembled WGS sequence"/>
</dbReference>
<accession>A0AAV0VB69</accession>
<name>A0AAV0VB69_9STRA</name>
<keyword evidence="2" id="KW-1185">Reference proteome</keyword>